<sequence>MKPLLDLSRFAGVLDSPDPEKRGQKYLSYIERQIRHDSWQTFHDDVFSLPPNARRLYLPLCFDIGVRGGGLPGAFSFYGYSGDSLVEEIMEGFRLLGLPQVAGFLGQALAYWRKPDSPMHSDSVPWMRMDKDLDDVHGRYYRETEDLFARVGAMIAEWGEDGIHHAEH</sequence>
<evidence type="ECO:0000313" key="3">
    <source>
        <dbReference type="Proteomes" id="UP001320876"/>
    </source>
</evidence>
<dbReference type="Pfam" id="PF14300">
    <property type="entry name" value="DMP19"/>
    <property type="match status" value="1"/>
</dbReference>
<evidence type="ECO:0000313" key="2">
    <source>
        <dbReference type="EMBL" id="MCW1926232.1"/>
    </source>
</evidence>
<keyword evidence="3" id="KW-1185">Reference proteome</keyword>
<dbReference type="Proteomes" id="UP001320876">
    <property type="component" value="Unassembled WGS sequence"/>
</dbReference>
<evidence type="ECO:0000259" key="1">
    <source>
        <dbReference type="Pfam" id="PF14300"/>
    </source>
</evidence>
<feature type="domain" description="DNA mimic protein DMP19 C-terminal" evidence="1">
    <location>
        <begin position="48"/>
        <end position="154"/>
    </location>
</feature>
<dbReference type="RefSeq" id="WP_264490340.1">
    <property type="nucleotide sequence ID" value="NZ_JAPDDT010000023.1"/>
</dbReference>
<accession>A0ABT3GRS9</accession>
<reference evidence="2 3" key="1">
    <citation type="submission" date="2022-10" db="EMBL/GenBank/DDBJ databases">
        <title>Luteolibacter arcticus strain CCTCC AB 2014275, whole genome shotgun sequencing project.</title>
        <authorList>
            <person name="Zhao G."/>
            <person name="Shen L."/>
        </authorList>
    </citation>
    <scope>NUCLEOTIDE SEQUENCE [LARGE SCALE GENOMIC DNA]</scope>
    <source>
        <strain evidence="2 3">CCTCC AB 2014275</strain>
    </source>
</reference>
<name>A0ABT3GRS9_9BACT</name>
<dbReference type="InterPro" id="IPR025402">
    <property type="entry name" value="DMP19_C"/>
</dbReference>
<organism evidence="2 3">
    <name type="scientific">Luteolibacter arcticus</name>
    <dbReference type="NCBI Taxonomy" id="1581411"/>
    <lineage>
        <taxon>Bacteria</taxon>
        <taxon>Pseudomonadati</taxon>
        <taxon>Verrucomicrobiota</taxon>
        <taxon>Verrucomicrobiia</taxon>
        <taxon>Verrucomicrobiales</taxon>
        <taxon>Verrucomicrobiaceae</taxon>
        <taxon>Luteolibacter</taxon>
    </lineage>
</organism>
<gene>
    <name evidence="2" type="ORF">OKA05_26985</name>
</gene>
<dbReference type="EMBL" id="JAPDDT010000023">
    <property type="protein sequence ID" value="MCW1926232.1"/>
    <property type="molecule type" value="Genomic_DNA"/>
</dbReference>
<comment type="caution">
    <text evidence="2">The sequence shown here is derived from an EMBL/GenBank/DDBJ whole genome shotgun (WGS) entry which is preliminary data.</text>
</comment>
<protein>
    <recommendedName>
        <fullName evidence="1">DNA mimic protein DMP19 C-terminal domain-containing protein</fullName>
    </recommendedName>
</protein>
<proteinExistence type="predicted"/>